<evidence type="ECO:0000313" key="2">
    <source>
        <dbReference type="Proteomes" id="UP001140094"/>
    </source>
</evidence>
<dbReference type="OrthoDB" id="5569948at2759"/>
<organism evidence="1 2">
    <name type="scientific">Coemansia guatemalensis</name>
    <dbReference type="NCBI Taxonomy" id="2761395"/>
    <lineage>
        <taxon>Eukaryota</taxon>
        <taxon>Fungi</taxon>
        <taxon>Fungi incertae sedis</taxon>
        <taxon>Zoopagomycota</taxon>
        <taxon>Kickxellomycotina</taxon>
        <taxon>Kickxellomycetes</taxon>
        <taxon>Kickxellales</taxon>
        <taxon>Kickxellaceae</taxon>
        <taxon>Coemansia</taxon>
    </lineage>
</organism>
<keyword evidence="2" id="KW-1185">Reference proteome</keyword>
<evidence type="ECO:0000313" key="1">
    <source>
        <dbReference type="EMBL" id="KAJ2801514.1"/>
    </source>
</evidence>
<dbReference type="EMBL" id="JANBUO010000799">
    <property type="protein sequence ID" value="KAJ2801514.1"/>
    <property type="molecule type" value="Genomic_DNA"/>
</dbReference>
<dbReference type="Proteomes" id="UP001140094">
    <property type="component" value="Unassembled WGS sequence"/>
</dbReference>
<name>A0A9W8HT96_9FUNG</name>
<protein>
    <submittedName>
        <fullName evidence="1">Uncharacterized protein</fullName>
    </submittedName>
</protein>
<reference evidence="1" key="1">
    <citation type="submission" date="2022-07" db="EMBL/GenBank/DDBJ databases">
        <title>Phylogenomic reconstructions and comparative analyses of Kickxellomycotina fungi.</title>
        <authorList>
            <person name="Reynolds N.K."/>
            <person name="Stajich J.E."/>
            <person name="Barry K."/>
            <person name="Grigoriev I.V."/>
            <person name="Crous P."/>
            <person name="Smith M.E."/>
        </authorList>
    </citation>
    <scope>NUCLEOTIDE SEQUENCE</scope>
    <source>
        <strain evidence="1">NRRL 1565</strain>
    </source>
</reference>
<accession>A0A9W8HT96</accession>
<dbReference type="AlphaFoldDB" id="A0A9W8HT96"/>
<proteinExistence type="predicted"/>
<sequence>MNVFIRSCPGARRIAGQKWLCPALAASPGRRAYTKVDMYTKTEYLSPIEMHKFLQNRDRELKEFLEDESEMVASDSFFLDSTAHANAIDATANATPDKPVKGVNEEFAKQIQDLIHPNYGSESQ</sequence>
<comment type="caution">
    <text evidence="1">The sequence shown here is derived from an EMBL/GenBank/DDBJ whole genome shotgun (WGS) entry which is preliminary data.</text>
</comment>
<gene>
    <name evidence="1" type="ORF">H4R20_003639</name>
</gene>